<dbReference type="GeneID" id="42777755"/>
<gene>
    <name evidence="1" type="ORF">CP373A1_16050</name>
</gene>
<dbReference type="Proteomes" id="UP000092714">
    <property type="component" value="Unassembled WGS sequence"/>
</dbReference>
<dbReference type="AlphaFoldDB" id="A0A174VHE4"/>
<organism evidence="1 2">
    <name type="scientific">Clostridium paraputrificum</name>
    <dbReference type="NCBI Taxonomy" id="29363"/>
    <lineage>
        <taxon>Bacteria</taxon>
        <taxon>Bacillati</taxon>
        <taxon>Bacillota</taxon>
        <taxon>Clostridia</taxon>
        <taxon>Eubacteriales</taxon>
        <taxon>Clostridiaceae</taxon>
        <taxon>Clostridium</taxon>
    </lineage>
</organism>
<sequence>MLRYNSPYDGMRYIGDRDTKLIHDLDNESSLCYIDNINEENIIMLENEDDVQILCETENYRGCHWCNFRFDADLTIC</sequence>
<keyword evidence="2" id="KW-1185">Reference proteome</keyword>
<evidence type="ECO:0000313" key="2">
    <source>
        <dbReference type="Proteomes" id="UP000092714"/>
    </source>
</evidence>
<accession>A0A174VHE4</accession>
<name>A0A174VHE4_9CLOT</name>
<dbReference type="RefSeq" id="WP_034866330.1">
    <property type="nucleotide sequence ID" value="NZ_CABJAZ010000002.1"/>
</dbReference>
<dbReference type="EMBL" id="MAPZ01000033">
    <property type="protein sequence ID" value="OBY09436.1"/>
    <property type="molecule type" value="Genomic_DNA"/>
</dbReference>
<protein>
    <submittedName>
        <fullName evidence="1">Uncharacterized protein</fullName>
    </submittedName>
</protein>
<comment type="caution">
    <text evidence="1">The sequence shown here is derived from an EMBL/GenBank/DDBJ whole genome shotgun (WGS) entry which is preliminary data.</text>
</comment>
<reference evidence="1 2" key="1">
    <citation type="submission" date="2016-06" db="EMBL/GenBank/DDBJ databases">
        <authorList>
            <person name="Kjaerup R.B."/>
            <person name="Dalgaard T.S."/>
            <person name="Juul-Madsen H.R."/>
        </authorList>
    </citation>
    <scope>NUCLEOTIDE SEQUENCE [LARGE SCALE GENOMIC DNA]</scope>
    <source>
        <strain evidence="1 2">373-A1</strain>
    </source>
</reference>
<proteinExistence type="predicted"/>
<dbReference type="OrthoDB" id="2973788at2"/>
<evidence type="ECO:0000313" key="1">
    <source>
        <dbReference type="EMBL" id="OBY09436.1"/>
    </source>
</evidence>